<name>A0ABX5NLG1_9HYPH</name>
<evidence type="ECO:0000313" key="1">
    <source>
        <dbReference type="EMBL" id="PYB70719.1"/>
    </source>
</evidence>
<gene>
    <name evidence="1" type="ORF">DMY87_19810</name>
</gene>
<proteinExistence type="predicted"/>
<comment type="caution">
    <text evidence="1">The sequence shown here is derived from an EMBL/GenBank/DDBJ whole genome shotgun (WGS) entry which is preliminary data.</text>
</comment>
<dbReference type="Proteomes" id="UP000247536">
    <property type="component" value="Unassembled WGS sequence"/>
</dbReference>
<reference evidence="1 2" key="1">
    <citation type="submission" date="2018-06" db="EMBL/GenBank/DDBJ databases">
        <title>Rhizobium wuzhouense sp. nov., isolated from roots of Oryza officinalis.</title>
        <authorList>
            <person name="Yuan T."/>
        </authorList>
    </citation>
    <scope>NUCLEOTIDE SEQUENCE [LARGE SCALE GENOMIC DNA]</scope>
    <source>
        <strain evidence="1 2">W44</strain>
    </source>
</reference>
<protein>
    <submittedName>
        <fullName evidence="1">Uncharacterized protein</fullName>
    </submittedName>
</protein>
<sequence length="149" mass="17147">MSEQHKSLLKHFISFSSALGIIETAIPVAFQAEPLRKTMAETVHEVRKMYSHRNTVAHSLFGPIEGKKGVAFWDYKAKKEVKLVESFWSFEDFDEKMREMESLETRVKNLGRMIGDQSKFIEQFLAEKGHRPGPLAEFFIPWPDGSGQK</sequence>
<accession>A0ABX5NLG1</accession>
<keyword evidence="2" id="KW-1185">Reference proteome</keyword>
<evidence type="ECO:0000313" key="2">
    <source>
        <dbReference type="Proteomes" id="UP000247536"/>
    </source>
</evidence>
<organism evidence="1 2">
    <name type="scientific">Rhizobium wuzhouense</name>
    <dbReference type="NCBI Taxonomy" id="1986026"/>
    <lineage>
        <taxon>Bacteria</taxon>
        <taxon>Pseudomonadati</taxon>
        <taxon>Pseudomonadota</taxon>
        <taxon>Alphaproteobacteria</taxon>
        <taxon>Hyphomicrobiales</taxon>
        <taxon>Rhizobiaceae</taxon>
        <taxon>Rhizobium/Agrobacterium group</taxon>
        <taxon>Rhizobium</taxon>
    </lineage>
</organism>
<dbReference type="EMBL" id="QJRY01000008">
    <property type="protein sequence ID" value="PYB70719.1"/>
    <property type="molecule type" value="Genomic_DNA"/>
</dbReference>